<gene>
    <name evidence="2" type="ORF">Faunusvirus1_40</name>
</gene>
<sequence length="448" mass="51112">MFTEHAPRIYSTAYINTTMMLKNMGHKFTDLFVPYNFSIATVGGQSIQNMHISDLFWFTQAFIKLLFNSEYGKTISMDEFMISHNFTQNTQDYVNRMCRLTDGAGSDKYTLFEFLQLLNQQLLYKIYQPNRPNDEGLFKIYESVLLKTGNVDIMLNTDVTSLNVKDNKIMSITVDTNGTTQQIMGDKVMLAIPPIQLTQLLNGLNAFGDYDNLKTWAVQTEYIDDIGIVYHWKDELKLPRIWGFPASRWGVAFIVLTDYMQIPNSKTCISTCITITNVKSAITGKLPGECTQQELIDEVFLQLQDGYPQLSRYDIAIVNPHVYKNGDDWDNRDSAFVETNINKFIEAKSAAVNNLYTVGTHNGKSLYHFTSYESAVTNALDVVHKLIPESIGEFPINKPTSLIDIIRLIFIIGLLVVIYKYQHRVDGMYNGVVWLSVIVVLILYNLSL</sequence>
<feature type="transmembrane region" description="Helical" evidence="1">
    <location>
        <begin position="428"/>
        <end position="446"/>
    </location>
</feature>
<keyword evidence="1" id="KW-1133">Transmembrane helix</keyword>
<proteinExistence type="predicted"/>
<feature type="transmembrane region" description="Helical" evidence="1">
    <location>
        <begin position="405"/>
        <end position="421"/>
    </location>
</feature>
<protein>
    <submittedName>
        <fullName evidence="2">Flavin containing amine oxidoreductase</fullName>
    </submittedName>
</protein>
<organism evidence="2">
    <name type="scientific">Faunusvirus sp</name>
    <dbReference type="NCBI Taxonomy" id="2487766"/>
    <lineage>
        <taxon>Viruses</taxon>
        <taxon>Varidnaviria</taxon>
        <taxon>Bamfordvirae</taxon>
        <taxon>Nucleocytoviricota</taxon>
        <taxon>Megaviricetes</taxon>
        <taxon>Imitervirales</taxon>
        <taxon>Mimiviridae</taxon>
    </lineage>
</organism>
<accession>A0A3G4ZVZ3</accession>
<keyword evidence="1" id="KW-0472">Membrane</keyword>
<dbReference type="Gene3D" id="3.90.660.50">
    <property type="match status" value="1"/>
</dbReference>
<dbReference type="SUPFAM" id="SSF51905">
    <property type="entry name" value="FAD/NAD(P)-binding domain"/>
    <property type="match status" value="1"/>
</dbReference>
<keyword evidence="1" id="KW-0812">Transmembrane</keyword>
<dbReference type="EMBL" id="MK072132">
    <property type="protein sequence ID" value="AYV79020.1"/>
    <property type="molecule type" value="Genomic_DNA"/>
</dbReference>
<dbReference type="InterPro" id="IPR036188">
    <property type="entry name" value="FAD/NAD-bd_sf"/>
</dbReference>
<evidence type="ECO:0000313" key="2">
    <source>
        <dbReference type="EMBL" id="AYV79020.1"/>
    </source>
</evidence>
<evidence type="ECO:0000256" key="1">
    <source>
        <dbReference type="SAM" id="Phobius"/>
    </source>
</evidence>
<dbReference type="Gene3D" id="3.50.50.60">
    <property type="entry name" value="FAD/NAD(P)-binding domain"/>
    <property type="match status" value="1"/>
</dbReference>
<name>A0A3G4ZVZ3_9VIRU</name>
<reference evidence="2" key="1">
    <citation type="submission" date="2018-10" db="EMBL/GenBank/DDBJ databases">
        <title>Hidden diversity of soil giant viruses.</title>
        <authorList>
            <person name="Schulz F."/>
            <person name="Alteio L."/>
            <person name="Goudeau D."/>
            <person name="Ryan E.M."/>
            <person name="Malmstrom R.R."/>
            <person name="Blanchard J."/>
            <person name="Woyke T."/>
        </authorList>
    </citation>
    <scope>NUCLEOTIDE SEQUENCE</scope>
    <source>
        <strain evidence="2">FNV1</strain>
    </source>
</reference>